<organism evidence="2 3">
    <name type="scientific">Nesidiocoris tenuis</name>
    <dbReference type="NCBI Taxonomy" id="355587"/>
    <lineage>
        <taxon>Eukaryota</taxon>
        <taxon>Metazoa</taxon>
        <taxon>Ecdysozoa</taxon>
        <taxon>Arthropoda</taxon>
        <taxon>Hexapoda</taxon>
        <taxon>Insecta</taxon>
        <taxon>Pterygota</taxon>
        <taxon>Neoptera</taxon>
        <taxon>Paraneoptera</taxon>
        <taxon>Hemiptera</taxon>
        <taxon>Heteroptera</taxon>
        <taxon>Panheteroptera</taxon>
        <taxon>Cimicomorpha</taxon>
        <taxon>Miridae</taxon>
        <taxon>Dicyphina</taxon>
        <taxon>Nesidiocoris</taxon>
    </lineage>
</organism>
<feature type="non-terminal residue" evidence="2">
    <location>
        <position position="71"/>
    </location>
</feature>
<evidence type="ECO:0000313" key="2">
    <source>
        <dbReference type="EMBL" id="CAA9996041.1"/>
    </source>
</evidence>
<dbReference type="AlphaFoldDB" id="A0A6H5G180"/>
<dbReference type="Proteomes" id="UP000479000">
    <property type="component" value="Unassembled WGS sequence"/>
</dbReference>
<sequence length="71" mass="8549">MTCFQFPDIRSRPHETRSQKRLHASGLRRWPFLRMRRLHYGRTRVQNVEKHNTGTGQHGRSRGRFVYVDNA</sequence>
<feature type="region of interest" description="Disordered" evidence="1">
    <location>
        <begin position="1"/>
        <end position="22"/>
    </location>
</feature>
<keyword evidence="3" id="KW-1185">Reference proteome</keyword>
<accession>A0A6H5G180</accession>
<reference evidence="2 3" key="1">
    <citation type="submission" date="2020-02" db="EMBL/GenBank/DDBJ databases">
        <authorList>
            <person name="Ferguson B K."/>
        </authorList>
    </citation>
    <scope>NUCLEOTIDE SEQUENCE [LARGE SCALE GENOMIC DNA]</scope>
</reference>
<proteinExistence type="predicted"/>
<evidence type="ECO:0000313" key="3">
    <source>
        <dbReference type="Proteomes" id="UP000479000"/>
    </source>
</evidence>
<name>A0A6H5G180_9HEMI</name>
<feature type="compositionally biased region" description="Basic and acidic residues" evidence="1">
    <location>
        <begin position="9"/>
        <end position="18"/>
    </location>
</feature>
<gene>
    <name evidence="2" type="ORF">NTEN_LOCUS2683</name>
</gene>
<dbReference type="EMBL" id="CADCXU010004309">
    <property type="protein sequence ID" value="CAA9996041.1"/>
    <property type="molecule type" value="Genomic_DNA"/>
</dbReference>
<evidence type="ECO:0000256" key="1">
    <source>
        <dbReference type="SAM" id="MobiDB-lite"/>
    </source>
</evidence>
<protein>
    <submittedName>
        <fullName evidence="2">Uncharacterized protein</fullName>
    </submittedName>
</protein>